<name>A0ABT8WR12_9FLAO</name>
<dbReference type="Proteomes" id="UP001176806">
    <property type="component" value="Unassembled WGS sequence"/>
</dbReference>
<protein>
    <recommendedName>
        <fullName evidence="3">Secreted protein (Por secretion system target)</fullName>
    </recommendedName>
</protein>
<evidence type="ECO:0000313" key="2">
    <source>
        <dbReference type="Proteomes" id="UP001176806"/>
    </source>
</evidence>
<evidence type="ECO:0008006" key="3">
    <source>
        <dbReference type="Google" id="ProtNLM"/>
    </source>
</evidence>
<gene>
    <name evidence="1" type="ORF">Q4Q40_14190</name>
</gene>
<dbReference type="EMBL" id="JAUOEL010000005">
    <property type="protein sequence ID" value="MDO5975342.1"/>
    <property type="molecule type" value="Genomic_DNA"/>
</dbReference>
<keyword evidence="2" id="KW-1185">Reference proteome</keyword>
<reference evidence="1" key="1">
    <citation type="submission" date="2023-07" db="EMBL/GenBank/DDBJ databases">
        <title>Two novel species in the genus Flavivirga.</title>
        <authorList>
            <person name="Kwon K."/>
        </authorList>
    </citation>
    <scope>NUCLEOTIDE SEQUENCE</scope>
    <source>
        <strain evidence="1">KACC 14158</strain>
    </source>
</reference>
<evidence type="ECO:0000313" key="1">
    <source>
        <dbReference type="EMBL" id="MDO5975342.1"/>
    </source>
</evidence>
<dbReference type="RefSeq" id="WP_303302537.1">
    <property type="nucleotide sequence ID" value="NZ_BAABDA010000055.1"/>
</dbReference>
<organism evidence="1 2">
    <name type="scientific">Flavivirga jejuensis</name>
    <dbReference type="NCBI Taxonomy" id="870487"/>
    <lineage>
        <taxon>Bacteria</taxon>
        <taxon>Pseudomonadati</taxon>
        <taxon>Bacteroidota</taxon>
        <taxon>Flavobacteriia</taxon>
        <taxon>Flavobacteriales</taxon>
        <taxon>Flavobacteriaceae</taxon>
        <taxon>Flavivirga</taxon>
    </lineage>
</organism>
<sequence>MGLRIQGVYPNRVDVVFDLENGKVKGYKGTQDFQNVHTTIESLDDGWYKCSLNLDVAADKIRIILDPTTSEK</sequence>
<accession>A0ABT8WR12</accession>
<comment type="caution">
    <text evidence="1">The sequence shown here is derived from an EMBL/GenBank/DDBJ whole genome shotgun (WGS) entry which is preliminary data.</text>
</comment>
<proteinExistence type="predicted"/>